<evidence type="ECO:0000313" key="3">
    <source>
        <dbReference type="Proteomes" id="UP001622557"/>
    </source>
</evidence>
<gene>
    <name evidence="2" type="ORF">OG350_32570</name>
</gene>
<keyword evidence="3" id="KW-1185">Reference proteome</keyword>
<dbReference type="PROSITE" id="PS51186">
    <property type="entry name" value="GNAT"/>
    <property type="match status" value="1"/>
</dbReference>
<protein>
    <submittedName>
        <fullName evidence="2">GNAT family N-acetyltransferase</fullName>
    </submittedName>
</protein>
<dbReference type="Gene3D" id="3.40.630.30">
    <property type="match status" value="1"/>
</dbReference>
<reference evidence="2 3" key="1">
    <citation type="submission" date="2022-10" db="EMBL/GenBank/DDBJ databases">
        <title>The complete genomes of actinobacterial strains from the NBC collection.</title>
        <authorList>
            <person name="Joergensen T.S."/>
            <person name="Alvarez Arevalo M."/>
            <person name="Sterndorff E.B."/>
            <person name="Faurdal D."/>
            <person name="Vuksanovic O."/>
            <person name="Mourched A.-S."/>
            <person name="Charusanti P."/>
            <person name="Shaw S."/>
            <person name="Blin K."/>
            <person name="Weber T."/>
        </authorList>
    </citation>
    <scope>NUCLEOTIDE SEQUENCE [LARGE SCALE GENOMIC DNA]</scope>
    <source>
        <strain evidence="2 3">NBC_00156</strain>
    </source>
</reference>
<dbReference type="EMBL" id="CP108164">
    <property type="protein sequence ID" value="WTQ84752.1"/>
    <property type="molecule type" value="Genomic_DNA"/>
</dbReference>
<feature type="domain" description="N-acetyltransferase" evidence="1">
    <location>
        <begin position="10"/>
        <end position="177"/>
    </location>
</feature>
<evidence type="ECO:0000313" key="2">
    <source>
        <dbReference type="EMBL" id="WTQ84752.1"/>
    </source>
</evidence>
<dbReference type="GeneID" id="97285277"/>
<dbReference type="Pfam" id="PF00583">
    <property type="entry name" value="Acetyltransf_1"/>
    <property type="match status" value="1"/>
</dbReference>
<proteinExistence type="predicted"/>
<name>A0ABZ1KW03_STRAH</name>
<dbReference type="RefSeq" id="WP_405452600.1">
    <property type="nucleotide sequence ID" value="NZ_CP108164.1"/>
</dbReference>
<dbReference type="InterPro" id="IPR016181">
    <property type="entry name" value="Acyl_CoA_acyltransferase"/>
</dbReference>
<dbReference type="Proteomes" id="UP001622557">
    <property type="component" value="Chromosome"/>
</dbReference>
<dbReference type="InterPro" id="IPR000182">
    <property type="entry name" value="GNAT_dom"/>
</dbReference>
<sequence>MEHPVTTPAIELRHYGHDDLPQIRQTLLDVHADAYADQMDDEFNQKFPWFVDHWGGNPGFSCVIAYDSGEPVGFAYGAPSAPGREWWREHVDEPPADSTTFSFSELMVRPKWRKTGVSEHLHNDLLAHRPEALVVLLVDPSHPKVQALYERWGYKKVGNRQPFPDSPNFAVMLLDLHSAAFYQNGYEK</sequence>
<evidence type="ECO:0000259" key="1">
    <source>
        <dbReference type="PROSITE" id="PS51186"/>
    </source>
</evidence>
<dbReference type="CDD" id="cd04301">
    <property type="entry name" value="NAT_SF"/>
    <property type="match status" value="1"/>
</dbReference>
<accession>A0ABZ1KW03</accession>
<organism evidence="2 3">
    <name type="scientific">Streptomyces achromogenes</name>
    <dbReference type="NCBI Taxonomy" id="67255"/>
    <lineage>
        <taxon>Bacteria</taxon>
        <taxon>Bacillati</taxon>
        <taxon>Actinomycetota</taxon>
        <taxon>Actinomycetes</taxon>
        <taxon>Kitasatosporales</taxon>
        <taxon>Streptomycetaceae</taxon>
        <taxon>Streptomyces</taxon>
    </lineage>
</organism>
<dbReference type="SUPFAM" id="SSF55729">
    <property type="entry name" value="Acyl-CoA N-acyltransferases (Nat)"/>
    <property type="match status" value="1"/>
</dbReference>